<keyword evidence="3" id="KW-0804">Transcription</keyword>
<dbReference type="Proteomes" id="UP000321479">
    <property type="component" value="Chromosome"/>
</dbReference>
<reference evidence="5 6" key="1">
    <citation type="journal article" date="2017" name="Curr. Microbiol.">
        <title>Mucilaginibacter ginsenosidivorans sp. nov., Isolated from Soil of Ginseng Field.</title>
        <authorList>
            <person name="Kim M.M."/>
            <person name="Siddiqi M.Z."/>
            <person name="Im W.T."/>
        </authorList>
    </citation>
    <scope>NUCLEOTIDE SEQUENCE [LARGE SCALE GENOMIC DNA]</scope>
    <source>
        <strain evidence="5 6">Gsoil 3017</strain>
    </source>
</reference>
<dbReference type="GO" id="GO:0003677">
    <property type="term" value="F:DNA binding"/>
    <property type="evidence" value="ECO:0007669"/>
    <property type="project" value="UniProtKB-KW"/>
</dbReference>
<evidence type="ECO:0000256" key="3">
    <source>
        <dbReference type="ARBA" id="ARBA00023163"/>
    </source>
</evidence>
<dbReference type="SMART" id="SM00347">
    <property type="entry name" value="HTH_MARR"/>
    <property type="match status" value="1"/>
</dbReference>
<keyword evidence="6" id="KW-1185">Reference proteome</keyword>
<keyword evidence="1" id="KW-0805">Transcription regulation</keyword>
<evidence type="ECO:0000256" key="1">
    <source>
        <dbReference type="ARBA" id="ARBA00023015"/>
    </source>
</evidence>
<dbReference type="InterPro" id="IPR000835">
    <property type="entry name" value="HTH_MarR-typ"/>
</dbReference>
<protein>
    <submittedName>
        <fullName evidence="5">Winged helix-turn-helix transcriptional regulator</fullName>
    </submittedName>
</protein>
<evidence type="ECO:0000313" key="6">
    <source>
        <dbReference type="Proteomes" id="UP000321479"/>
    </source>
</evidence>
<keyword evidence="2" id="KW-0238">DNA-binding</keyword>
<dbReference type="PROSITE" id="PS50995">
    <property type="entry name" value="HTH_MARR_2"/>
    <property type="match status" value="1"/>
</dbReference>
<sequence length="150" mass="17196">MKIVEPISRKLIRLGKLYLSELEKVTNHLDINQYYYVLTLICYHDGKLTQTALADMLGKDKSAMVSIIDNLSEHGFVFREVNPADRREHLLRVTEKAKEAVPEIVGAFEEMNNTMTQNISADDMAVFYNVLLQMQQNLNSIQTQPHNITV</sequence>
<evidence type="ECO:0000259" key="4">
    <source>
        <dbReference type="PROSITE" id="PS50995"/>
    </source>
</evidence>
<dbReference type="Gene3D" id="1.10.10.10">
    <property type="entry name" value="Winged helix-like DNA-binding domain superfamily/Winged helix DNA-binding domain"/>
    <property type="match status" value="1"/>
</dbReference>
<gene>
    <name evidence="5" type="ORF">FRZ54_06245</name>
</gene>
<dbReference type="PANTHER" id="PTHR42756">
    <property type="entry name" value="TRANSCRIPTIONAL REGULATOR, MARR"/>
    <property type="match status" value="1"/>
</dbReference>
<dbReference type="EMBL" id="CP042436">
    <property type="protein sequence ID" value="QEC62201.1"/>
    <property type="molecule type" value="Genomic_DNA"/>
</dbReference>
<dbReference type="Pfam" id="PF12802">
    <property type="entry name" value="MarR_2"/>
    <property type="match status" value="1"/>
</dbReference>
<evidence type="ECO:0000313" key="5">
    <source>
        <dbReference type="EMBL" id="QEC62201.1"/>
    </source>
</evidence>
<dbReference type="PANTHER" id="PTHR42756:SF1">
    <property type="entry name" value="TRANSCRIPTIONAL REPRESSOR OF EMRAB OPERON"/>
    <property type="match status" value="1"/>
</dbReference>
<dbReference type="AlphaFoldDB" id="A0A5B8UV41"/>
<dbReference type="KEGG" id="mgin:FRZ54_06245"/>
<dbReference type="PRINTS" id="PR00598">
    <property type="entry name" value="HTHMARR"/>
</dbReference>
<dbReference type="RefSeq" id="WP_147030778.1">
    <property type="nucleotide sequence ID" value="NZ_CP042436.1"/>
</dbReference>
<dbReference type="InterPro" id="IPR036388">
    <property type="entry name" value="WH-like_DNA-bd_sf"/>
</dbReference>
<name>A0A5B8UV41_9SPHI</name>
<accession>A0A5B8UV41</accession>
<evidence type="ECO:0000256" key="2">
    <source>
        <dbReference type="ARBA" id="ARBA00023125"/>
    </source>
</evidence>
<dbReference type="GO" id="GO:0003700">
    <property type="term" value="F:DNA-binding transcription factor activity"/>
    <property type="evidence" value="ECO:0007669"/>
    <property type="project" value="InterPro"/>
</dbReference>
<dbReference type="InterPro" id="IPR036390">
    <property type="entry name" value="WH_DNA-bd_sf"/>
</dbReference>
<proteinExistence type="predicted"/>
<organism evidence="5 6">
    <name type="scientific">Mucilaginibacter ginsenosidivorans</name>
    <dbReference type="NCBI Taxonomy" id="398053"/>
    <lineage>
        <taxon>Bacteria</taxon>
        <taxon>Pseudomonadati</taxon>
        <taxon>Bacteroidota</taxon>
        <taxon>Sphingobacteriia</taxon>
        <taxon>Sphingobacteriales</taxon>
        <taxon>Sphingobacteriaceae</taxon>
        <taxon>Mucilaginibacter</taxon>
    </lineage>
</organism>
<dbReference type="OrthoDB" id="5327581at2"/>
<feature type="domain" description="HTH marR-type" evidence="4">
    <location>
        <begin position="1"/>
        <end position="136"/>
    </location>
</feature>
<dbReference type="SUPFAM" id="SSF46785">
    <property type="entry name" value="Winged helix' DNA-binding domain"/>
    <property type="match status" value="1"/>
</dbReference>